<dbReference type="InterPro" id="IPR036278">
    <property type="entry name" value="Sialidase_sf"/>
</dbReference>
<sequence>MRTAILALAVLGLATGCGGEAPAPGVDAPASAMADPMAERVVAEWPLPAMLPGSALPDLVAVEGGKLLLSWTNSQPGRRHIFQFSSYDLAGARWETAPTTIAVGNSMFVNWADTPHIMATADGALWAHWLQKNGEAPYAYDVVLAVSRDGGRRWSEPVRPHADGTQTEHGFVSMWPRPGGGLGIAWLDGRNTAGAHEAAVDVATGHGGAAAGGSADDAGGSSVQQGETSAHGGGAHGAAGAMTLRAAGFDAALRGSGEVEIDASVCDCCQTSAAVTARGPLLVYRGRAEGEVRDIMATRLDGEAWTAPAPVHADGWVMPACPVNGPAVAARGESAVVAWYTAAAGDVPEVRVAHSADAGDSFAAPVVIDAGEAVHGRVAVALDESQAWIVWLREDGDGQSLWLSRRSPELATEYQRLEVARLAGRGRGTGFPQLAVAGGVAHLVWTDVEDGVASLRSARIVPAR</sequence>
<name>A0ABR8UH71_9GAMM</name>
<dbReference type="SUPFAM" id="SSF50939">
    <property type="entry name" value="Sialidases"/>
    <property type="match status" value="1"/>
</dbReference>
<feature type="compositionally biased region" description="Low complexity" evidence="1">
    <location>
        <begin position="212"/>
        <end position="223"/>
    </location>
</feature>
<reference evidence="2 3" key="1">
    <citation type="submission" date="2020-08" db="EMBL/GenBank/DDBJ databases">
        <title>A Genomic Blueprint of the Chicken Gut Microbiome.</title>
        <authorList>
            <person name="Gilroy R."/>
            <person name="Ravi A."/>
            <person name="Getino M."/>
            <person name="Pursley I."/>
            <person name="Horton D.L."/>
            <person name="Alikhan N.-F."/>
            <person name="Baker D."/>
            <person name="Gharbi K."/>
            <person name="Hall N."/>
            <person name="Watson M."/>
            <person name="Adriaenssens E.M."/>
            <person name="Foster-Nyarko E."/>
            <person name="Jarju S."/>
            <person name="Secka A."/>
            <person name="Antonio M."/>
            <person name="Oren A."/>
            <person name="Chaudhuri R."/>
            <person name="La Ragione R.M."/>
            <person name="Hildebrand F."/>
            <person name="Pallen M.J."/>
        </authorList>
    </citation>
    <scope>NUCLEOTIDE SEQUENCE [LARGE SCALE GENOMIC DNA]</scope>
    <source>
        <strain evidence="2 3">Sa2BVA3</strain>
    </source>
</reference>
<dbReference type="Gene3D" id="2.120.10.10">
    <property type="match status" value="2"/>
</dbReference>
<evidence type="ECO:0000313" key="3">
    <source>
        <dbReference type="Proteomes" id="UP000647183"/>
    </source>
</evidence>
<dbReference type="EMBL" id="JACSQJ010000002">
    <property type="protein sequence ID" value="MBD7987351.1"/>
    <property type="molecule type" value="Genomic_DNA"/>
</dbReference>
<accession>A0ABR8UH71</accession>
<comment type="caution">
    <text evidence="2">The sequence shown here is derived from an EMBL/GenBank/DDBJ whole genome shotgun (WGS) entry which is preliminary data.</text>
</comment>
<gene>
    <name evidence="2" type="ORF">H9645_04850</name>
</gene>
<dbReference type="Proteomes" id="UP000647183">
    <property type="component" value="Unassembled WGS sequence"/>
</dbReference>
<dbReference type="PROSITE" id="PS51257">
    <property type="entry name" value="PROKAR_LIPOPROTEIN"/>
    <property type="match status" value="1"/>
</dbReference>
<keyword evidence="3" id="KW-1185">Reference proteome</keyword>
<feature type="region of interest" description="Disordered" evidence="1">
    <location>
        <begin position="207"/>
        <end position="237"/>
    </location>
</feature>
<dbReference type="CDD" id="cd15482">
    <property type="entry name" value="Sialidase_non-viral"/>
    <property type="match status" value="1"/>
</dbReference>
<protein>
    <submittedName>
        <fullName evidence="2">Exo-alpha-sialidase</fullName>
    </submittedName>
</protein>
<evidence type="ECO:0000313" key="2">
    <source>
        <dbReference type="EMBL" id="MBD7987351.1"/>
    </source>
</evidence>
<dbReference type="RefSeq" id="WP_191728610.1">
    <property type="nucleotide sequence ID" value="NZ_JACSQJ010000002.1"/>
</dbReference>
<organism evidence="2 3">
    <name type="scientific">Luteimonas colneyensis</name>
    <dbReference type="NCBI Taxonomy" id="2762230"/>
    <lineage>
        <taxon>Bacteria</taxon>
        <taxon>Pseudomonadati</taxon>
        <taxon>Pseudomonadota</taxon>
        <taxon>Gammaproteobacteria</taxon>
        <taxon>Lysobacterales</taxon>
        <taxon>Lysobacteraceae</taxon>
        <taxon>Luteimonas</taxon>
    </lineage>
</organism>
<evidence type="ECO:0000256" key="1">
    <source>
        <dbReference type="SAM" id="MobiDB-lite"/>
    </source>
</evidence>
<proteinExistence type="predicted"/>